<evidence type="ECO:0000313" key="1">
    <source>
        <dbReference type="EMBL" id="EUR74046.1"/>
    </source>
</evidence>
<sequence length="70" mass="8622">MYNTKKILILCNTLRKFNVYNMVLINIIEFKSMLKELKILYKVGIYKNIKTVWNNYFNIILREVYNIIYH</sequence>
<evidence type="ECO:0000313" key="2">
    <source>
        <dbReference type="Proteomes" id="UP000030688"/>
    </source>
</evidence>
<dbReference type="EMBL" id="KE123602">
    <property type="protein sequence ID" value="EUR74046.1"/>
    <property type="molecule type" value="Genomic_DNA"/>
</dbReference>
<dbReference type="Proteomes" id="UP000030688">
    <property type="component" value="Unassembled WGS sequence"/>
</dbReference>
<reference evidence="1 2" key="2">
    <citation type="submission" date="2013-02" db="EMBL/GenBank/DDBJ databases">
        <title>The Genome Sequence of Plasmodium falciparum 7G8.</title>
        <authorList>
            <consortium name="The Broad Institute Genome Sequencing Platform"/>
            <consortium name="The Broad Institute Genome Sequencing Center for Infectious Disease"/>
            <person name="Neafsey D."/>
            <person name="Cheeseman I."/>
            <person name="Volkman S."/>
            <person name="Adams J."/>
            <person name="Walker B."/>
            <person name="Young S.K."/>
            <person name="Zeng Q."/>
            <person name="Gargeya S."/>
            <person name="Fitzgerald M."/>
            <person name="Haas B."/>
            <person name="Abouelleil A."/>
            <person name="Alvarado L."/>
            <person name="Arachchi H.M."/>
            <person name="Berlin A.M."/>
            <person name="Chapman S.B."/>
            <person name="Dewar J."/>
            <person name="Goldberg J."/>
            <person name="Griggs A."/>
            <person name="Gujja S."/>
            <person name="Hansen M."/>
            <person name="Howarth C."/>
            <person name="Imamovic A."/>
            <person name="Larimer J."/>
            <person name="McCowan C."/>
            <person name="Murphy C."/>
            <person name="Neiman D."/>
            <person name="Pearson M."/>
            <person name="Priest M."/>
            <person name="Roberts A."/>
            <person name="Saif S."/>
            <person name="Shea T."/>
            <person name="Sisk P."/>
            <person name="Sykes S."/>
            <person name="Wortman J."/>
            <person name="Nusbaum C."/>
            <person name="Birren B."/>
        </authorList>
    </citation>
    <scope>NUCLEOTIDE SEQUENCE [LARGE SCALE GENOMIC DNA]</scope>
    <source>
        <strain evidence="1 2">7G8</strain>
    </source>
</reference>
<accession>W7F499</accession>
<gene>
    <name evidence="1" type="ORF">PFBG_01644</name>
</gene>
<organism evidence="1 2">
    <name type="scientific">Plasmodium falciparum (isolate 7G8)</name>
    <dbReference type="NCBI Taxonomy" id="57266"/>
    <lineage>
        <taxon>Eukaryota</taxon>
        <taxon>Sar</taxon>
        <taxon>Alveolata</taxon>
        <taxon>Apicomplexa</taxon>
        <taxon>Aconoidasida</taxon>
        <taxon>Haemosporida</taxon>
        <taxon>Plasmodiidae</taxon>
        <taxon>Plasmodium</taxon>
        <taxon>Plasmodium (Laverania)</taxon>
    </lineage>
</organism>
<reference evidence="2" key="1">
    <citation type="submission" date="2007-11" db="EMBL/GenBank/DDBJ databases">
        <authorList>
            <consortium name="The Broad Institute Genome Sequencing Platform"/>
            <person name="Volkman S.K."/>
            <person name="Daily J.P."/>
            <person name="Sarr O."/>
            <person name="Ndiaye D."/>
            <person name="Ndir O."/>
            <person name="Mboup S."/>
            <person name="Lukens A."/>
            <person name="Stange-Thomann N."/>
            <person name="Mauceli E."/>
            <person name="Gnerre S."/>
            <person name="Jaffe D."/>
            <person name="Zainoun J."/>
            <person name="Wiegand R.C."/>
            <person name="Birren B."/>
            <person name="Galagan J."/>
            <person name="Lander E."/>
            <person name="Wirth D.F."/>
        </authorList>
    </citation>
    <scope>NUCLEOTIDE SEQUENCE [LARGE SCALE GENOMIC DNA]</scope>
    <source>
        <strain evidence="2">7G8</strain>
    </source>
</reference>
<protein>
    <submittedName>
        <fullName evidence="1">Uncharacterized protein</fullName>
    </submittedName>
</protein>
<proteinExistence type="predicted"/>
<dbReference type="AlphaFoldDB" id="W7F499"/>
<name>W7F499_PLAF8</name>